<dbReference type="AlphaFoldDB" id="A0A4S5BNM8"/>
<dbReference type="PANTHER" id="PTHR14237">
    <property type="entry name" value="MOLYBDOPTERIN COFACTOR SULFURASE MOSC"/>
    <property type="match status" value="1"/>
</dbReference>
<dbReference type="InterPro" id="IPR005303">
    <property type="entry name" value="MOCOS_middle"/>
</dbReference>
<dbReference type="Pfam" id="PF03476">
    <property type="entry name" value="MOSC_N"/>
    <property type="match status" value="1"/>
</dbReference>
<dbReference type="GO" id="GO:0030151">
    <property type="term" value="F:molybdenum ion binding"/>
    <property type="evidence" value="ECO:0007669"/>
    <property type="project" value="InterPro"/>
</dbReference>
<dbReference type="EMBL" id="SSWX01000008">
    <property type="protein sequence ID" value="THJ34040.1"/>
    <property type="molecule type" value="Genomic_DNA"/>
</dbReference>
<dbReference type="PROSITE" id="PS51340">
    <property type="entry name" value="MOSC"/>
    <property type="match status" value="1"/>
</dbReference>
<dbReference type="PANTHER" id="PTHR14237:SF19">
    <property type="entry name" value="MITOCHONDRIAL AMIDOXIME REDUCING COMPONENT 1"/>
    <property type="match status" value="1"/>
</dbReference>
<dbReference type="OrthoDB" id="581532at2"/>
<dbReference type="InterPro" id="IPR011037">
    <property type="entry name" value="Pyrv_Knase-like_insert_dom_sf"/>
</dbReference>
<keyword evidence="3" id="KW-1185">Reference proteome</keyword>
<evidence type="ECO:0000313" key="3">
    <source>
        <dbReference type="Proteomes" id="UP000306236"/>
    </source>
</evidence>
<dbReference type="GO" id="GO:0030170">
    <property type="term" value="F:pyridoxal phosphate binding"/>
    <property type="evidence" value="ECO:0007669"/>
    <property type="project" value="InterPro"/>
</dbReference>
<dbReference type="InterPro" id="IPR005302">
    <property type="entry name" value="MoCF_Sase_C"/>
</dbReference>
<evidence type="ECO:0000313" key="2">
    <source>
        <dbReference type="EMBL" id="THJ34040.1"/>
    </source>
</evidence>
<evidence type="ECO:0000259" key="1">
    <source>
        <dbReference type="PROSITE" id="PS51340"/>
    </source>
</evidence>
<dbReference type="SUPFAM" id="SSF50800">
    <property type="entry name" value="PK beta-barrel domain-like"/>
    <property type="match status" value="1"/>
</dbReference>
<reference evidence="2 3" key="1">
    <citation type="submission" date="2019-04" db="EMBL/GenBank/DDBJ databases">
        <title>Lampropedia sp YIM MLB12 draf genome.</title>
        <authorList>
            <person name="Wang Y.-X."/>
        </authorList>
    </citation>
    <scope>NUCLEOTIDE SEQUENCE [LARGE SCALE GENOMIC DNA]</scope>
    <source>
        <strain evidence="2 3">YIM MLB12</strain>
    </source>
</reference>
<dbReference type="Proteomes" id="UP000306236">
    <property type="component" value="Unassembled WGS sequence"/>
</dbReference>
<gene>
    <name evidence="2" type="ORF">E8K88_08090</name>
</gene>
<dbReference type="GO" id="GO:0003824">
    <property type="term" value="F:catalytic activity"/>
    <property type="evidence" value="ECO:0007669"/>
    <property type="project" value="InterPro"/>
</dbReference>
<sequence length="271" mass="29552">MSNARTSAMQTVALNLYPVKSMRGVAVQQAEVGMQGFVGDREWLVADEQGRFITAREVERMLLWQPEIIAGGIRLWAPDGASLEVHRAHYQEAADVTVWRDHFQAYRGPAEVDAWLSAHLGLACRLFYLGSQPHRSLAANGGGALSFADGAPYLLTTQASLAALNSLLNTPITMRRFRANIVVDGHTPYAEDGWKTLRIGKIAFTGFKPCGRCKIVNLDPDTAQLSATKEPLKTLAKSHQLPQGACFGMNLYANTASGHIQIGDEVVCQTT</sequence>
<dbReference type="Pfam" id="PF03473">
    <property type="entry name" value="MOSC"/>
    <property type="match status" value="1"/>
</dbReference>
<protein>
    <submittedName>
        <fullName evidence="2">MOSC domain-containing protein</fullName>
    </submittedName>
</protein>
<proteinExistence type="predicted"/>
<comment type="caution">
    <text evidence="2">The sequence shown here is derived from an EMBL/GenBank/DDBJ whole genome shotgun (WGS) entry which is preliminary data.</text>
</comment>
<accession>A0A4S5BNM8</accession>
<dbReference type="SUPFAM" id="SSF141673">
    <property type="entry name" value="MOSC N-terminal domain-like"/>
    <property type="match status" value="1"/>
</dbReference>
<organism evidence="2 3">
    <name type="scientific">Lampropedia aestuarii</name>
    <dbReference type="NCBI Taxonomy" id="2562762"/>
    <lineage>
        <taxon>Bacteria</taxon>
        <taxon>Pseudomonadati</taxon>
        <taxon>Pseudomonadota</taxon>
        <taxon>Betaproteobacteria</taxon>
        <taxon>Burkholderiales</taxon>
        <taxon>Comamonadaceae</taxon>
        <taxon>Lampropedia</taxon>
    </lineage>
</organism>
<feature type="domain" description="MOSC" evidence="1">
    <location>
        <begin position="124"/>
        <end position="269"/>
    </location>
</feature>
<name>A0A4S5BNM8_9BURK</name>